<dbReference type="PANTHER" id="PTHR21139:SF2">
    <property type="entry name" value="TRIOSEPHOSPHATE ISOMERASE"/>
    <property type="match status" value="1"/>
</dbReference>
<dbReference type="GO" id="GO:0046166">
    <property type="term" value="P:glyceraldehyde-3-phosphate biosynthetic process"/>
    <property type="evidence" value="ECO:0007669"/>
    <property type="project" value="TreeGrafter"/>
</dbReference>
<dbReference type="PROSITE" id="PS51440">
    <property type="entry name" value="TIM_2"/>
    <property type="match status" value="1"/>
</dbReference>
<sequence length="280" mass="30218">MSSPSPPRRRLVGVSTKMYFSFARTKTYISTLLKLLSDLPPETLRDIDIFVLPDHISLTTVISQLHNNACPVVPILPGAQDAFHEDAGAFTGEVSPAVLAEVGCRILELGHAERRRFFGETDKITAKKAAAAARNGIIPLVCVGERTKPPVVTSSSQKEHEDEEETLDAEAALPEIRVQVEAVLEAVDDDMEVILAYEPVWAIGAAAPASASYVVAVAQAIRGFECVRRRPAGSTRILYGGSAGPGLFEKLRDGVDGLFLGRFAHDPEQFVKTILEIATA</sequence>
<dbReference type="GO" id="GO:0019563">
    <property type="term" value="P:glycerol catabolic process"/>
    <property type="evidence" value="ECO:0007669"/>
    <property type="project" value="TreeGrafter"/>
</dbReference>
<accession>A0A553IA21</accession>
<dbReference type="GO" id="GO:0006094">
    <property type="term" value="P:gluconeogenesis"/>
    <property type="evidence" value="ECO:0007669"/>
    <property type="project" value="UniProtKB-UniPathway"/>
</dbReference>
<comment type="pathway">
    <text evidence="4">Carbohydrate degradation; glycolysis; D-glyceraldehyde 3-phosphate from glycerone phosphate: step 1/1.</text>
</comment>
<evidence type="ECO:0000256" key="3">
    <source>
        <dbReference type="ARBA" id="ARBA00023235"/>
    </source>
</evidence>
<comment type="similarity">
    <text evidence="1 4">Belongs to the triosephosphate isomerase family.</text>
</comment>
<dbReference type="EMBL" id="VFLP01000007">
    <property type="protein sequence ID" value="TRX97048.1"/>
    <property type="molecule type" value="Genomic_DNA"/>
</dbReference>
<comment type="pathway">
    <text evidence="4">Carbohydrate biosynthesis; gluconeogenesis.</text>
</comment>
<dbReference type="InterPro" id="IPR035990">
    <property type="entry name" value="TIM_sf"/>
</dbReference>
<protein>
    <recommendedName>
        <fullName evidence="4">Triosephosphate isomerase</fullName>
        <ecNumber evidence="4">5.3.1.1</ecNumber>
    </recommendedName>
</protein>
<gene>
    <name evidence="5" type="ORF">FHL15_001842</name>
</gene>
<dbReference type="CDD" id="cd00311">
    <property type="entry name" value="TIM"/>
    <property type="match status" value="1"/>
</dbReference>
<keyword evidence="3 4" id="KW-0413">Isomerase</keyword>
<dbReference type="Proteomes" id="UP000319160">
    <property type="component" value="Unassembled WGS sequence"/>
</dbReference>
<dbReference type="AlphaFoldDB" id="A0A553IA21"/>
<dbReference type="InterPro" id="IPR000652">
    <property type="entry name" value="Triosephosphate_isomerase"/>
</dbReference>
<dbReference type="Pfam" id="PF00121">
    <property type="entry name" value="TIM"/>
    <property type="match status" value="1"/>
</dbReference>
<keyword evidence="6" id="KW-1185">Reference proteome</keyword>
<dbReference type="EC" id="5.3.1.1" evidence="4"/>
<evidence type="ECO:0000313" key="6">
    <source>
        <dbReference type="Proteomes" id="UP000319160"/>
    </source>
</evidence>
<comment type="caution">
    <text evidence="5">The sequence shown here is derived from an EMBL/GenBank/DDBJ whole genome shotgun (WGS) entry which is preliminary data.</text>
</comment>
<dbReference type="Gene3D" id="3.20.20.70">
    <property type="entry name" value="Aldolase class I"/>
    <property type="match status" value="1"/>
</dbReference>
<keyword evidence="4" id="KW-0324">Glycolysis</keyword>
<dbReference type="STRING" id="2512241.A0A553IA21"/>
<evidence type="ECO:0000313" key="5">
    <source>
        <dbReference type="EMBL" id="TRX97048.1"/>
    </source>
</evidence>
<dbReference type="GO" id="GO:0005829">
    <property type="term" value="C:cytosol"/>
    <property type="evidence" value="ECO:0007669"/>
    <property type="project" value="TreeGrafter"/>
</dbReference>
<dbReference type="PANTHER" id="PTHR21139">
    <property type="entry name" value="TRIOSEPHOSPHATE ISOMERASE"/>
    <property type="match status" value="1"/>
</dbReference>
<dbReference type="GO" id="GO:0004807">
    <property type="term" value="F:triose-phosphate isomerase activity"/>
    <property type="evidence" value="ECO:0007669"/>
    <property type="project" value="UniProtKB-EC"/>
</dbReference>
<evidence type="ECO:0000256" key="4">
    <source>
        <dbReference type="RuleBase" id="RU363013"/>
    </source>
</evidence>
<comment type="catalytic activity">
    <reaction evidence="4">
        <text>D-glyceraldehyde 3-phosphate = dihydroxyacetone phosphate</text>
        <dbReference type="Rhea" id="RHEA:18585"/>
        <dbReference type="ChEBI" id="CHEBI:57642"/>
        <dbReference type="ChEBI" id="CHEBI:59776"/>
        <dbReference type="EC" id="5.3.1.1"/>
    </reaction>
</comment>
<keyword evidence="4" id="KW-0312">Gluconeogenesis</keyword>
<name>A0A553IA21_9PEZI</name>
<dbReference type="SUPFAM" id="SSF51351">
    <property type="entry name" value="Triosephosphate isomerase (TIM)"/>
    <property type="match status" value="1"/>
</dbReference>
<dbReference type="GO" id="GO:0006096">
    <property type="term" value="P:glycolytic process"/>
    <property type="evidence" value="ECO:0007669"/>
    <property type="project" value="UniProtKB-UniPathway"/>
</dbReference>
<dbReference type="UniPathway" id="UPA00109">
    <property type="reaction ID" value="UER00189"/>
</dbReference>
<evidence type="ECO:0000256" key="1">
    <source>
        <dbReference type="ARBA" id="ARBA00007422"/>
    </source>
</evidence>
<organism evidence="5 6">
    <name type="scientific">Xylaria flabelliformis</name>
    <dbReference type="NCBI Taxonomy" id="2512241"/>
    <lineage>
        <taxon>Eukaryota</taxon>
        <taxon>Fungi</taxon>
        <taxon>Dikarya</taxon>
        <taxon>Ascomycota</taxon>
        <taxon>Pezizomycotina</taxon>
        <taxon>Sordariomycetes</taxon>
        <taxon>Xylariomycetidae</taxon>
        <taxon>Xylariales</taxon>
        <taxon>Xylariaceae</taxon>
        <taxon>Xylaria</taxon>
    </lineage>
</organism>
<dbReference type="UniPathway" id="UPA00138"/>
<evidence type="ECO:0000256" key="2">
    <source>
        <dbReference type="ARBA" id="ARBA00011738"/>
    </source>
</evidence>
<dbReference type="OrthoDB" id="6715177at2759"/>
<dbReference type="InterPro" id="IPR013785">
    <property type="entry name" value="Aldolase_TIM"/>
</dbReference>
<proteinExistence type="inferred from homology"/>
<reference evidence="6" key="1">
    <citation type="submission" date="2019-06" db="EMBL/GenBank/DDBJ databases">
        <title>Draft genome sequence of the griseofulvin-producing fungus Xylaria cubensis strain G536.</title>
        <authorList>
            <person name="Mead M.E."/>
            <person name="Raja H.A."/>
            <person name="Steenwyk J.L."/>
            <person name="Knowles S.L."/>
            <person name="Oberlies N.H."/>
            <person name="Rokas A."/>
        </authorList>
    </citation>
    <scope>NUCLEOTIDE SEQUENCE [LARGE SCALE GENOMIC DNA]</scope>
    <source>
        <strain evidence="6">G536</strain>
    </source>
</reference>
<comment type="subunit">
    <text evidence="2">Homodimer.</text>
</comment>